<proteinExistence type="inferred from homology"/>
<sequence length="1588" mass="176053">MSSIPNEGSVPEPSENNRGVNRHEAENAGEMRDLNEGELEVNGGAPDSMTNAATSRVLEYLQEAREEGDGNGLVFKGFKQANKAADNEDPDLTNSINGETSPADSLSTPDDTPSIQGSVASSRGSSVLGSRFSPAPSLRPFDRRFQSRLQPASPIGSPPPRALSPSLLGPHSRSSSTGDISFGEAEERSAPWDVVRWTKLKKIKNQVFSEGGRRNFGTPTCVIASATIALGTSKGIILVFDYNQSLQGIIGPGTKAVEHGAISALAVSADHTTIAGGHDSGHIFTWELNKPSQPFLHIPPLPLDQVENRKTDGHVEGVSVIHLGFLGTRHTALVSGDDRGMAFSHLATRGLGAVRRVVKTTRILGRYPFDTNPAPRPRKPSSVLGFSVLPLGNSQQATDTMGLVALLTPNLLVIVSTTPIAQTQYKAAKPKEVATDSALSGCLAWYPFMKPKQAANGSKPCLNARLVYAWSNVLTLLELSVVETEDNDPTRLPVLDFRPKSRFRCDEAIVAVQWINRQIIGVLTVTQRLIILEDAALRVTETFDLMPKQILHLDMFSGQLHSLIDRLDDEGSSHPHVADAFYSSFKSYKGRMFLLCQYEVLVGALSNWADRLLAMMEVGDFIGAIHLATAYHVGEANKLTIGLPEDAKLRHPIVEERLLEMMSASLRYAFGKNQKSTQKEVLEREQLQDLATACFDACLSMDTTDFLFDEAFEHFEQGSVEGIFLETLEPHILEGRIRSVPPTVVKALITHYTSREFDSRLEEIICHMDTRTLDIDQVTTLCKQHNLYDAMIYVWNRALGDYITPMIDLLSLLTPLLRERVNENESSMHAVNALKVFPYLSYTLTGRVYPTGEDLSEPEASNAKAALYYFLFLGRTITWPKQGGKPFCTDPVSKSEPSFPYLRLILKFDAPSFLSALNEAFEDPFLNGAVDSADMTFRQDFSEEQAFCQSSMNRQYVVSILLEVMGSADFPPQDTIYLDMFIARNIPKYPQFILLSGSALHRVVVGLCNCPGEDIADDCQLSVEYLLTVYRPPDIDVLVELFTNAKFFRVLKSIFRSEKQYARLIKTYFEDEESQDAVFDCIWDYLRPGSSLNERQTKEVRRVIEQNARQLVDIDCARTATIINMCAPDLHNAMLDSIADQPHEQFQYLQTILEPSDTKEGNDAKRPAVTKNVSFVELYIRLMCEFEPDHVNTYVGGLQSGDLRLDKVLPAMESSGAMDAAVMLMAREGEIRKAMDRLITHLGTLEVALKSLLLAGANAHSSHSSNEAIAKSLRSLQKYAQVGVWLCQGQMKTGKRLLKNAKSKRRSNNEPLNEEELLWLDFVDTVVRIARNCISIQEKPQANGHTPVETNGTVSEKDAIEIDSEKVAVSLRMFVQTVFSALLTTTSSSQRVSFLHILRAFLSRASKASPSLGDLRNVLGDVFEAYIYEEQILALANRLLEKDLFVHVDEAATLHQKGWRPANQTCEACNKKLWGPGAAGGIYSLWEKARLKSAQRLESIRVERRLASEGPLSAVARGKSRARVTTDPQEEMGEASGAGNAVDEEAGELVLFHCRHIFHRKCLDNLLAENGTSDEWAFKCIVCRHNGY</sequence>
<evidence type="ECO:0000313" key="5">
    <source>
        <dbReference type="EMBL" id="RPA89909.1"/>
    </source>
</evidence>
<dbReference type="GO" id="GO:0006623">
    <property type="term" value="P:protein targeting to vacuole"/>
    <property type="evidence" value="ECO:0007669"/>
    <property type="project" value="InterPro"/>
</dbReference>
<evidence type="ECO:0000313" key="6">
    <source>
        <dbReference type="Proteomes" id="UP000276215"/>
    </source>
</evidence>
<accession>A0A3N4IVB7</accession>
<dbReference type="InterPro" id="IPR025941">
    <property type="entry name" value="Vps8_central_dom"/>
</dbReference>
<name>A0A3N4IVB7_9PEZI</name>
<dbReference type="STRING" id="1336337.A0A3N4IVB7"/>
<dbReference type="GO" id="GO:0030897">
    <property type="term" value="C:HOPS complex"/>
    <property type="evidence" value="ECO:0007669"/>
    <property type="project" value="TreeGrafter"/>
</dbReference>
<feature type="domain" description="VPS8-like TPR-like repeats" evidence="4">
    <location>
        <begin position="1266"/>
        <end position="1454"/>
    </location>
</feature>
<dbReference type="Gene3D" id="3.30.40.10">
    <property type="entry name" value="Zinc/RING finger domain, C3HC4 (zinc finger)"/>
    <property type="match status" value="1"/>
</dbReference>
<evidence type="ECO:0000259" key="4">
    <source>
        <dbReference type="Pfam" id="PF25066"/>
    </source>
</evidence>
<reference evidence="5 6" key="1">
    <citation type="journal article" date="2018" name="Nat. Ecol. Evol.">
        <title>Pezizomycetes genomes reveal the molecular basis of ectomycorrhizal truffle lifestyle.</title>
        <authorList>
            <person name="Murat C."/>
            <person name="Payen T."/>
            <person name="Noel B."/>
            <person name="Kuo A."/>
            <person name="Morin E."/>
            <person name="Chen J."/>
            <person name="Kohler A."/>
            <person name="Krizsan K."/>
            <person name="Balestrini R."/>
            <person name="Da Silva C."/>
            <person name="Montanini B."/>
            <person name="Hainaut M."/>
            <person name="Levati E."/>
            <person name="Barry K.W."/>
            <person name="Belfiori B."/>
            <person name="Cichocki N."/>
            <person name="Clum A."/>
            <person name="Dockter R.B."/>
            <person name="Fauchery L."/>
            <person name="Guy J."/>
            <person name="Iotti M."/>
            <person name="Le Tacon F."/>
            <person name="Lindquist E.A."/>
            <person name="Lipzen A."/>
            <person name="Malagnac F."/>
            <person name="Mello A."/>
            <person name="Molinier V."/>
            <person name="Miyauchi S."/>
            <person name="Poulain J."/>
            <person name="Riccioni C."/>
            <person name="Rubini A."/>
            <person name="Sitrit Y."/>
            <person name="Splivallo R."/>
            <person name="Traeger S."/>
            <person name="Wang M."/>
            <person name="Zifcakova L."/>
            <person name="Wipf D."/>
            <person name="Zambonelli A."/>
            <person name="Paolocci F."/>
            <person name="Nowrousian M."/>
            <person name="Ottonello S."/>
            <person name="Baldrian P."/>
            <person name="Spatafora J.W."/>
            <person name="Henrissat B."/>
            <person name="Nagy L.G."/>
            <person name="Aury J.M."/>
            <person name="Wincker P."/>
            <person name="Grigoriev I.V."/>
            <person name="Bonfante P."/>
            <person name="Martin F.M."/>
        </authorList>
    </citation>
    <scope>NUCLEOTIDE SEQUENCE [LARGE SCALE GENOMIC DNA]</scope>
    <source>
        <strain evidence="5 6">120613-1</strain>
    </source>
</reference>
<dbReference type="Pfam" id="PF23410">
    <property type="entry name" value="Beta-prop_VPS8"/>
    <property type="match status" value="1"/>
</dbReference>
<dbReference type="InterPro" id="IPR015943">
    <property type="entry name" value="WD40/YVTN_repeat-like_dom_sf"/>
</dbReference>
<feature type="region of interest" description="Disordered" evidence="2">
    <location>
        <begin position="1517"/>
        <end position="1539"/>
    </location>
</feature>
<dbReference type="GO" id="GO:0034058">
    <property type="term" value="P:endosomal vesicle fusion"/>
    <property type="evidence" value="ECO:0007669"/>
    <property type="project" value="TreeGrafter"/>
</dbReference>
<dbReference type="Proteomes" id="UP000276215">
    <property type="component" value="Unassembled WGS sequence"/>
</dbReference>
<keyword evidence="6" id="KW-1185">Reference proteome</keyword>
<dbReference type="OrthoDB" id="289913at2759"/>
<dbReference type="PANTHER" id="PTHR12616:SF8">
    <property type="entry name" value="VACUOLAR PROTEIN SORTING-ASSOCIATED PROTEIN 8 HOMOLOG"/>
    <property type="match status" value="1"/>
</dbReference>
<protein>
    <submittedName>
        <fullName evidence="5">Uncharacterized protein</fullName>
    </submittedName>
</protein>
<dbReference type="InterPro" id="IPR045111">
    <property type="entry name" value="Vps41/Vps8"/>
</dbReference>
<dbReference type="Pfam" id="PF23413">
    <property type="entry name" value="zf_RING_Vps8_fungal"/>
    <property type="match status" value="1"/>
</dbReference>
<feature type="region of interest" description="Disordered" evidence="2">
    <location>
        <begin position="81"/>
        <end position="185"/>
    </location>
</feature>
<dbReference type="Gene3D" id="2.130.10.10">
    <property type="entry name" value="YVTN repeat-like/Quinoprotein amine dehydrogenase"/>
    <property type="match status" value="1"/>
</dbReference>
<feature type="region of interest" description="Disordered" evidence="2">
    <location>
        <begin position="1"/>
        <end position="54"/>
    </location>
</feature>
<feature type="compositionally biased region" description="Basic and acidic residues" evidence="2">
    <location>
        <begin position="21"/>
        <end position="35"/>
    </location>
</feature>
<dbReference type="InterPro" id="IPR036322">
    <property type="entry name" value="WD40_repeat_dom_sf"/>
</dbReference>
<evidence type="ECO:0000256" key="2">
    <source>
        <dbReference type="SAM" id="MobiDB-lite"/>
    </source>
</evidence>
<feature type="compositionally biased region" description="Polar residues" evidence="2">
    <location>
        <begin position="92"/>
        <end position="128"/>
    </location>
</feature>
<evidence type="ECO:0000259" key="3">
    <source>
        <dbReference type="Pfam" id="PF12816"/>
    </source>
</evidence>
<evidence type="ECO:0000256" key="1">
    <source>
        <dbReference type="ARBA" id="ARBA00009422"/>
    </source>
</evidence>
<dbReference type="Pfam" id="PF12816">
    <property type="entry name" value="TPR_Vps8"/>
    <property type="match status" value="1"/>
</dbReference>
<comment type="similarity">
    <text evidence="1">Belongs to the VPS8 family.</text>
</comment>
<dbReference type="SUPFAM" id="SSF57850">
    <property type="entry name" value="RING/U-box"/>
    <property type="match status" value="1"/>
</dbReference>
<dbReference type="GO" id="GO:0005770">
    <property type="term" value="C:late endosome"/>
    <property type="evidence" value="ECO:0007669"/>
    <property type="project" value="TreeGrafter"/>
</dbReference>
<dbReference type="PANTHER" id="PTHR12616">
    <property type="entry name" value="VACUOLAR PROTEIN SORTING VPS41"/>
    <property type="match status" value="1"/>
</dbReference>
<organism evidence="5 6">
    <name type="scientific">Choiromyces venosus 120613-1</name>
    <dbReference type="NCBI Taxonomy" id="1336337"/>
    <lineage>
        <taxon>Eukaryota</taxon>
        <taxon>Fungi</taxon>
        <taxon>Dikarya</taxon>
        <taxon>Ascomycota</taxon>
        <taxon>Pezizomycotina</taxon>
        <taxon>Pezizomycetes</taxon>
        <taxon>Pezizales</taxon>
        <taxon>Tuberaceae</taxon>
        <taxon>Choiromyces</taxon>
    </lineage>
</organism>
<feature type="domain" description="Vacuolar protein sorting-associated protein 8 central" evidence="3">
    <location>
        <begin position="723"/>
        <end position="921"/>
    </location>
</feature>
<dbReference type="InterPro" id="IPR013083">
    <property type="entry name" value="Znf_RING/FYVE/PHD"/>
</dbReference>
<dbReference type="EMBL" id="ML120550">
    <property type="protein sequence ID" value="RPA89909.1"/>
    <property type="molecule type" value="Genomic_DNA"/>
</dbReference>
<dbReference type="Pfam" id="PF25066">
    <property type="entry name" value="TPR_VPS8_2"/>
    <property type="match status" value="1"/>
</dbReference>
<dbReference type="SUPFAM" id="SSF50978">
    <property type="entry name" value="WD40 repeat-like"/>
    <property type="match status" value="1"/>
</dbReference>
<gene>
    <name evidence="5" type="ORF">L873DRAFT_1720009</name>
</gene>
<dbReference type="InterPro" id="IPR059070">
    <property type="entry name" value="TPR_VPS8_2"/>
</dbReference>